<keyword evidence="2" id="KW-1185">Reference proteome</keyword>
<dbReference type="PANTHER" id="PTHR47025">
    <property type="entry name" value="AUTOIMMUNE REGULATOR"/>
    <property type="match status" value="1"/>
</dbReference>
<organism evidence="1 2">
    <name type="scientific">Acer yangbiense</name>
    <dbReference type="NCBI Taxonomy" id="1000413"/>
    <lineage>
        <taxon>Eukaryota</taxon>
        <taxon>Viridiplantae</taxon>
        <taxon>Streptophyta</taxon>
        <taxon>Embryophyta</taxon>
        <taxon>Tracheophyta</taxon>
        <taxon>Spermatophyta</taxon>
        <taxon>Magnoliopsida</taxon>
        <taxon>eudicotyledons</taxon>
        <taxon>Gunneridae</taxon>
        <taxon>Pentapetalae</taxon>
        <taxon>rosids</taxon>
        <taxon>malvids</taxon>
        <taxon>Sapindales</taxon>
        <taxon>Sapindaceae</taxon>
        <taxon>Hippocastanoideae</taxon>
        <taxon>Acereae</taxon>
        <taxon>Acer</taxon>
    </lineage>
</organism>
<dbReference type="GO" id="GO:0042393">
    <property type="term" value="F:histone binding"/>
    <property type="evidence" value="ECO:0007669"/>
    <property type="project" value="TreeGrafter"/>
</dbReference>
<dbReference type="GO" id="GO:0003682">
    <property type="term" value="F:chromatin binding"/>
    <property type="evidence" value="ECO:0007669"/>
    <property type="project" value="TreeGrafter"/>
</dbReference>
<dbReference type="Proteomes" id="UP000323000">
    <property type="component" value="Chromosome 3"/>
</dbReference>
<protein>
    <submittedName>
        <fullName evidence="1">Uncharacterized protein</fullName>
    </submittedName>
</protein>
<proteinExistence type="predicted"/>
<dbReference type="AlphaFoldDB" id="A0A5C7ICZ6"/>
<dbReference type="PANTHER" id="PTHR47025:SF28">
    <property type="entry name" value="ACYL-COA N-ACYLTRANSFERASE WITH RING_FYVE_PHD-TYPE ZINC FINGER DOMAIN-CONTAINING PROTEIN"/>
    <property type="match status" value="1"/>
</dbReference>
<comment type="caution">
    <text evidence="1">The sequence shown here is derived from an EMBL/GenBank/DDBJ whole genome shotgun (WGS) entry which is preliminary data.</text>
</comment>
<sequence>MAAIASSAYDLSFCLPSGANLLLESLLCSLGIEDFGEALGGDEDKGLMGLSDDSKGGRIWILSDDMVSFLFHLEMPREMDFKEIVLLSSMYRLIPLEFRRLLVETLTLLEFNIYAYIYTSNGVSLHELTISLSKGRVYFTKDNDDLCTIVQMDGCPRAFHKGEI</sequence>
<gene>
    <name evidence="1" type="ORF">EZV62_008296</name>
</gene>
<evidence type="ECO:0000313" key="2">
    <source>
        <dbReference type="Proteomes" id="UP000323000"/>
    </source>
</evidence>
<dbReference type="OrthoDB" id="548568at2759"/>
<dbReference type="GO" id="GO:0005634">
    <property type="term" value="C:nucleus"/>
    <property type="evidence" value="ECO:0007669"/>
    <property type="project" value="TreeGrafter"/>
</dbReference>
<dbReference type="EMBL" id="VAHF01000003">
    <property type="protein sequence ID" value="TXG67021.1"/>
    <property type="molecule type" value="Genomic_DNA"/>
</dbReference>
<name>A0A5C7ICZ6_9ROSI</name>
<dbReference type="GO" id="GO:0045944">
    <property type="term" value="P:positive regulation of transcription by RNA polymerase II"/>
    <property type="evidence" value="ECO:0007669"/>
    <property type="project" value="TreeGrafter"/>
</dbReference>
<reference evidence="2" key="1">
    <citation type="journal article" date="2019" name="Gigascience">
        <title>De novo genome assembly of the endangered Acer yangbiense, a plant species with extremely small populations endemic to Yunnan Province, China.</title>
        <authorList>
            <person name="Yang J."/>
            <person name="Wariss H.M."/>
            <person name="Tao L."/>
            <person name="Zhang R."/>
            <person name="Yun Q."/>
            <person name="Hollingsworth P."/>
            <person name="Dao Z."/>
            <person name="Luo G."/>
            <person name="Guo H."/>
            <person name="Ma Y."/>
            <person name="Sun W."/>
        </authorList>
    </citation>
    <scope>NUCLEOTIDE SEQUENCE [LARGE SCALE GENOMIC DNA]</scope>
    <source>
        <strain evidence="2">cv. Malutang</strain>
    </source>
</reference>
<evidence type="ECO:0000313" key="1">
    <source>
        <dbReference type="EMBL" id="TXG67021.1"/>
    </source>
</evidence>
<accession>A0A5C7ICZ6</accession>
<dbReference type="GO" id="GO:0000977">
    <property type="term" value="F:RNA polymerase II transcription regulatory region sequence-specific DNA binding"/>
    <property type="evidence" value="ECO:0007669"/>
    <property type="project" value="TreeGrafter"/>
</dbReference>